<evidence type="ECO:0000256" key="7">
    <source>
        <dbReference type="ARBA" id="ARBA00023242"/>
    </source>
</evidence>
<dbReference type="GO" id="GO:0008380">
    <property type="term" value="P:RNA splicing"/>
    <property type="evidence" value="ECO:0007669"/>
    <property type="project" value="UniProtKB-KW"/>
</dbReference>
<evidence type="ECO:0000256" key="3">
    <source>
        <dbReference type="ARBA" id="ARBA00008726"/>
    </source>
</evidence>
<evidence type="ECO:0000313" key="12">
    <source>
        <dbReference type="EMBL" id="CAD8980186.1"/>
    </source>
</evidence>
<keyword evidence="8" id="KW-0131">Cell cycle</keyword>
<dbReference type="InterPro" id="IPR051421">
    <property type="entry name" value="RNA_Proc_DNA_Dmg_Regulator"/>
</dbReference>
<accession>A0A7S1HEW0</accession>
<dbReference type="GO" id="GO:0005634">
    <property type="term" value="C:nucleus"/>
    <property type="evidence" value="ECO:0007669"/>
    <property type="project" value="UniProtKB-SubCell"/>
</dbReference>
<dbReference type="PANTHER" id="PTHR12786">
    <property type="entry name" value="SPLICING FACTOR SF3A-RELATED"/>
    <property type="match status" value="1"/>
</dbReference>
<feature type="region of interest" description="Disordered" evidence="9">
    <location>
        <begin position="1"/>
        <end position="95"/>
    </location>
</feature>
<keyword evidence="5" id="KW-0507">mRNA processing</keyword>
<proteinExistence type="inferred from homology"/>
<evidence type="ECO:0000259" key="10">
    <source>
        <dbReference type="Pfam" id="PF13297"/>
    </source>
</evidence>
<sequence>VRPRCLGGKGGFGAMLRGQASRPGMKQVTPNTGAMRDLSGRRLRHVEQEQKLQEWQEDAGKRKAERDEERAEKKRQRAEEIHGEANDYVATAGIDAEEVREGVLKGIEEEKKMKELKKQADELKRKQDLEASKKLSSLFGDDDDSSSGASDTDQPPAKGKGASKKAPAAAKGLDEKPEGKKAKGKKGAEQKKAEAAAAEKASAATAQKAEAAPAEKADAAPAAAAAPPAEAAKPEVEHEDINVDKVKTLDDLLAMGGDRLKAALARRGMKCGGSPKDRAERLWSVKGLKKGDWPASVMAPPPKKK</sequence>
<evidence type="ECO:0000256" key="2">
    <source>
        <dbReference type="ARBA" id="ARBA00004496"/>
    </source>
</evidence>
<keyword evidence="4" id="KW-0963">Cytoplasm</keyword>
<feature type="region of interest" description="Disordered" evidence="9">
    <location>
        <begin position="267"/>
        <end position="286"/>
    </location>
</feature>
<reference evidence="12" key="1">
    <citation type="submission" date="2021-01" db="EMBL/GenBank/DDBJ databases">
        <authorList>
            <person name="Corre E."/>
            <person name="Pelletier E."/>
            <person name="Niang G."/>
            <person name="Scheremetjew M."/>
            <person name="Finn R."/>
            <person name="Kale V."/>
            <person name="Holt S."/>
            <person name="Cochrane G."/>
            <person name="Meng A."/>
            <person name="Brown T."/>
            <person name="Cohen L."/>
        </authorList>
    </citation>
    <scope>NUCLEOTIDE SEQUENCE</scope>
    <source>
        <strain evidence="12">CCMP644</strain>
    </source>
</reference>
<feature type="compositionally biased region" description="Basic and acidic residues" evidence="9">
    <location>
        <begin position="45"/>
        <end position="85"/>
    </location>
</feature>
<name>A0A7S1HEW0_HEMAN</name>
<gene>
    <name evidence="12" type="ORF">HAND00432_LOCUS31196</name>
</gene>
<comment type="subcellular location">
    <subcellularLocation>
        <location evidence="2">Cytoplasm</location>
    </subcellularLocation>
    <subcellularLocation>
        <location evidence="1">Nucleus</location>
    </subcellularLocation>
</comment>
<feature type="compositionally biased region" description="Basic and acidic residues" evidence="9">
    <location>
        <begin position="172"/>
        <end position="194"/>
    </location>
</feature>
<evidence type="ECO:0000256" key="6">
    <source>
        <dbReference type="ARBA" id="ARBA00023187"/>
    </source>
</evidence>
<feature type="compositionally biased region" description="Low complexity" evidence="9">
    <location>
        <begin position="195"/>
        <end position="212"/>
    </location>
</feature>
<feature type="compositionally biased region" description="Basic and acidic residues" evidence="9">
    <location>
        <begin position="117"/>
        <end position="133"/>
    </location>
</feature>
<keyword evidence="6" id="KW-0508">mRNA splicing</keyword>
<dbReference type="AlphaFoldDB" id="A0A7S1HEW0"/>
<feature type="region of interest" description="Disordered" evidence="9">
    <location>
        <begin position="117"/>
        <end position="242"/>
    </location>
</feature>
<feature type="non-terminal residue" evidence="12">
    <location>
        <position position="1"/>
    </location>
</feature>
<feature type="domain" description="SDE2-like" evidence="11">
    <location>
        <begin position="7"/>
        <end position="102"/>
    </location>
</feature>
<dbReference type="Pfam" id="PF13297">
    <property type="entry name" value="SDE2_2C"/>
    <property type="match status" value="1"/>
</dbReference>
<dbReference type="PANTHER" id="PTHR12786:SF1">
    <property type="entry name" value="SPLICING REGULATOR SDE2"/>
    <property type="match status" value="1"/>
</dbReference>
<dbReference type="InterPro" id="IPR053822">
    <property type="entry name" value="SDE2-like_dom"/>
</dbReference>
<comment type="similarity">
    <text evidence="3">Belongs to the SDE2 family.</text>
</comment>
<dbReference type="Pfam" id="PF22782">
    <property type="entry name" value="SDE2"/>
    <property type="match status" value="1"/>
</dbReference>
<feature type="domain" description="SDE2/SF3A3 SAP" evidence="10">
    <location>
        <begin position="230"/>
        <end position="299"/>
    </location>
</feature>
<feature type="compositionally biased region" description="Low complexity" evidence="9">
    <location>
        <begin position="146"/>
        <end position="171"/>
    </location>
</feature>
<dbReference type="GO" id="GO:0006397">
    <property type="term" value="P:mRNA processing"/>
    <property type="evidence" value="ECO:0007669"/>
    <property type="project" value="UniProtKB-KW"/>
</dbReference>
<evidence type="ECO:0000259" key="11">
    <source>
        <dbReference type="Pfam" id="PF22782"/>
    </source>
</evidence>
<evidence type="ECO:0000256" key="4">
    <source>
        <dbReference type="ARBA" id="ARBA00022490"/>
    </source>
</evidence>
<evidence type="ECO:0000256" key="1">
    <source>
        <dbReference type="ARBA" id="ARBA00004123"/>
    </source>
</evidence>
<evidence type="ECO:0000256" key="8">
    <source>
        <dbReference type="ARBA" id="ARBA00023306"/>
    </source>
</evidence>
<dbReference type="EMBL" id="HBFX01051750">
    <property type="protein sequence ID" value="CAD8980186.1"/>
    <property type="molecule type" value="Transcribed_RNA"/>
</dbReference>
<dbReference type="GO" id="GO:0005737">
    <property type="term" value="C:cytoplasm"/>
    <property type="evidence" value="ECO:0007669"/>
    <property type="project" value="UniProtKB-SubCell"/>
</dbReference>
<evidence type="ECO:0000256" key="9">
    <source>
        <dbReference type="SAM" id="MobiDB-lite"/>
    </source>
</evidence>
<organism evidence="12">
    <name type="scientific">Hemiselmis andersenii</name>
    <name type="common">Cryptophyte alga</name>
    <dbReference type="NCBI Taxonomy" id="464988"/>
    <lineage>
        <taxon>Eukaryota</taxon>
        <taxon>Cryptophyceae</taxon>
        <taxon>Cryptomonadales</taxon>
        <taxon>Hemiselmidaceae</taxon>
        <taxon>Hemiselmis</taxon>
    </lineage>
</organism>
<dbReference type="InterPro" id="IPR025086">
    <property type="entry name" value="SDE2/SF3A3_SAP"/>
</dbReference>
<feature type="compositionally biased region" description="Low complexity" evidence="9">
    <location>
        <begin position="219"/>
        <end position="231"/>
    </location>
</feature>
<keyword evidence="7" id="KW-0539">Nucleus</keyword>
<evidence type="ECO:0008006" key="13">
    <source>
        <dbReference type="Google" id="ProtNLM"/>
    </source>
</evidence>
<feature type="compositionally biased region" description="Basic and acidic residues" evidence="9">
    <location>
        <begin position="232"/>
        <end position="242"/>
    </location>
</feature>
<protein>
    <recommendedName>
        <fullName evidence="13">Sde2 N-terminal ubiquitin domain-containing protein</fullName>
    </recommendedName>
</protein>
<evidence type="ECO:0000256" key="5">
    <source>
        <dbReference type="ARBA" id="ARBA00022664"/>
    </source>
</evidence>